<dbReference type="STRING" id="42514.ENSPNAP00000001985"/>
<sequence>MRPPAFCSSPGLKQKCNFTGKSGCSAMCAVLIVHTSETQDWATYLRLILEASHHLSQDSITFYHVDEGKSLQDDDYSIFHSSKCIMLLVSMAFLDLHSNPEAQNTLKNALQPPCKVVAFMCGVSESDGLMDYFQQWDLWRKLDSEDEPSKYVSTVLEVIAEENVKECVQDHDQHHDQHQDQYQWRTDYEIPPPKQSTDLTPPEYGLTAPEYGLTAPEYGLTAPEYGLTAPEYGLSASEYGLAASENNVTASEEPENIEQSHQFPPPDDDPYVSDGNPTQPVSPTAVSSEEQGFLTVQPHRILCGAQVDVYLIMVKKLDSQASVEVEFRCKHSTKCVPGVLVNDCIVRAQSPDMPAGDVSLHLYTNESILCSTTVTYFTEMEEISSYLEKVMDPIQFMCQAFQISSNASEALDDLFTNSLKNRMPANGLQVFGVSQLEQENALANQRNSELPTLLHFSAKYGLKKLTSMLLKCPGALQAYSVVNKNGDYPNTLAEKSGFSDLRQFMDNYVETVDLVKSHMEETTDNPADADIYEPMANTSQDFVTKYSIQEDIYESMMQLNPEMEEMELYEDLSCALNEADNPEEAMLRKFFEVKPEEYSENNQEDLVSNGYPGTRADEEDDHIDIYAVEEEEEEEDPYKICCPEEIYDTVDEHESSAVLNRPPAPIPRPAALSEPDECKTYIASVFSSKESLYSVSSHTENQPSNASVWPVRDNTLSSAHDPYAGMKTPGQRQLISLQERVKVGALTVEEAVQEFKAWQFDQEKRAQSIRFQQDNLQRLRDSITRRHKEKGRSGKVEDLEITAPMQRSLQWGSHINVECSVYEPTPRSVTLPPPVSRPPQRGTWQTGSASSTSSSGSNRLSTLSTISYSSGADGELEETPEFAPPPRPPRPIAEAPPTLPPPRVPPRTPERFPESMLHERYVSSPARVLNQVPPQRPIPPPPVPRRPR</sequence>
<dbReference type="GO" id="GO:0005829">
    <property type="term" value="C:cytosol"/>
    <property type="evidence" value="ECO:0007669"/>
    <property type="project" value="TreeGrafter"/>
</dbReference>
<dbReference type="AlphaFoldDB" id="A0A3B4BU12"/>
<dbReference type="Pfam" id="PF14545">
    <property type="entry name" value="DBB"/>
    <property type="match status" value="1"/>
</dbReference>
<name>A0A3B4BU12_PYGNA</name>
<feature type="compositionally biased region" description="Basic and acidic residues" evidence="2">
    <location>
        <begin position="908"/>
        <end position="921"/>
    </location>
</feature>
<protein>
    <recommendedName>
        <fullName evidence="3">DBB domain-containing protein</fullName>
    </recommendedName>
</protein>
<evidence type="ECO:0000259" key="3">
    <source>
        <dbReference type="PROSITE" id="PS51376"/>
    </source>
</evidence>
<proteinExistence type="predicted"/>
<dbReference type="InterPro" id="IPR041340">
    <property type="entry name" value="PIK3AP1_TIR"/>
</dbReference>
<dbReference type="GeneTree" id="ENSGT00390000008787"/>
<dbReference type="GO" id="GO:0036312">
    <property type="term" value="F:phosphatidylinositol 3-kinase regulatory subunit binding"/>
    <property type="evidence" value="ECO:0007669"/>
    <property type="project" value="TreeGrafter"/>
</dbReference>
<dbReference type="OMA" id="KYDQTAS"/>
<gene>
    <name evidence="4" type="primary">PIK3AP1</name>
</gene>
<dbReference type="Pfam" id="PF18567">
    <property type="entry name" value="TIR_3"/>
    <property type="match status" value="1"/>
</dbReference>
<feature type="compositionally biased region" description="Low complexity" evidence="2">
    <location>
        <begin position="846"/>
        <end position="865"/>
    </location>
</feature>
<accession>A0A3B4BU12</accession>
<dbReference type="SMART" id="SM01282">
    <property type="entry name" value="DBB"/>
    <property type="match status" value="1"/>
</dbReference>
<evidence type="ECO:0000313" key="4">
    <source>
        <dbReference type="Ensembl" id="ENSPNAP00000001985.2"/>
    </source>
</evidence>
<dbReference type="GO" id="GO:0005102">
    <property type="term" value="F:signaling receptor binding"/>
    <property type="evidence" value="ECO:0007669"/>
    <property type="project" value="TreeGrafter"/>
</dbReference>
<feature type="compositionally biased region" description="Pro residues" evidence="2">
    <location>
        <begin position="897"/>
        <end position="907"/>
    </location>
</feature>
<evidence type="ECO:0000256" key="1">
    <source>
        <dbReference type="ARBA" id="ARBA00022553"/>
    </source>
</evidence>
<dbReference type="PANTHER" id="PTHR16267:SF12">
    <property type="entry name" value="PHOSPHOINOSITIDE 3-KINASE ADAPTER PROTEIN 1"/>
    <property type="match status" value="1"/>
</dbReference>
<dbReference type="Proteomes" id="UP001501920">
    <property type="component" value="Chromosome 5"/>
</dbReference>
<evidence type="ECO:0000313" key="5">
    <source>
        <dbReference type="Proteomes" id="UP001501920"/>
    </source>
</evidence>
<feature type="region of interest" description="Disordered" evidence="2">
    <location>
        <begin position="824"/>
        <end position="948"/>
    </location>
</feature>
<dbReference type="Ensembl" id="ENSPNAT00000011214.2">
    <property type="protein sequence ID" value="ENSPNAP00000001985.2"/>
    <property type="gene ID" value="ENSPNAG00000008483.2"/>
</dbReference>
<feature type="compositionally biased region" description="Polar residues" evidence="2">
    <location>
        <begin position="275"/>
        <end position="285"/>
    </location>
</feature>
<reference evidence="4" key="2">
    <citation type="submission" date="2025-08" db="UniProtKB">
        <authorList>
            <consortium name="Ensembl"/>
        </authorList>
    </citation>
    <scope>IDENTIFICATION</scope>
</reference>
<keyword evidence="1" id="KW-0597">Phosphoprotein</keyword>
<evidence type="ECO:0000256" key="2">
    <source>
        <dbReference type="SAM" id="MobiDB-lite"/>
    </source>
</evidence>
<dbReference type="PANTHER" id="PTHR16267">
    <property type="entry name" value="BANK1/PIK3AP1 FAMILY MEMBER"/>
    <property type="match status" value="1"/>
</dbReference>
<reference evidence="4 5" key="1">
    <citation type="submission" date="2020-10" db="EMBL/GenBank/DDBJ databases">
        <title>Pygocentrus nattereri (red-bellied piranha) genome, fPygNat1, primary haplotype.</title>
        <authorList>
            <person name="Myers G."/>
            <person name="Meyer A."/>
            <person name="Karagic N."/>
            <person name="Pippel M."/>
            <person name="Winkler S."/>
            <person name="Tracey A."/>
            <person name="Wood J."/>
            <person name="Formenti G."/>
            <person name="Howe K."/>
            <person name="Fedrigo O."/>
            <person name="Jarvis E.D."/>
        </authorList>
    </citation>
    <scope>NUCLEOTIDE SEQUENCE [LARGE SCALE GENOMIC DNA]</scope>
</reference>
<feature type="compositionally biased region" description="Pro residues" evidence="2">
    <location>
        <begin position="934"/>
        <end position="948"/>
    </location>
</feature>
<organism evidence="4 5">
    <name type="scientific">Pygocentrus nattereri</name>
    <name type="common">Red-bellied piranha</name>
    <dbReference type="NCBI Taxonomy" id="42514"/>
    <lineage>
        <taxon>Eukaryota</taxon>
        <taxon>Metazoa</taxon>
        <taxon>Chordata</taxon>
        <taxon>Craniata</taxon>
        <taxon>Vertebrata</taxon>
        <taxon>Euteleostomi</taxon>
        <taxon>Actinopterygii</taxon>
        <taxon>Neopterygii</taxon>
        <taxon>Teleostei</taxon>
        <taxon>Ostariophysi</taxon>
        <taxon>Characiformes</taxon>
        <taxon>Characoidei</taxon>
        <taxon>Pygocentrus</taxon>
    </lineage>
</organism>
<dbReference type="Gene3D" id="3.40.50.10140">
    <property type="entry name" value="Toll/interleukin-1 receptor homology (TIR) domain"/>
    <property type="match status" value="1"/>
</dbReference>
<reference evidence="4" key="3">
    <citation type="submission" date="2025-09" db="UniProtKB">
        <authorList>
            <consortium name="Ensembl"/>
        </authorList>
    </citation>
    <scope>IDENTIFICATION</scope>
</reference>
<feature type="domain" description="DBB" evidence="3">
    <location>
        <begin position="296"/>
        <end position="431"/>
    </location>
</feature>
<feature type="region of interest" description="Disordered" evidence="2">
    <location>
        <begin position="245"/>
        <end position="285"/>
    </location>
</feature>
<dbReference type="PROSITE" id="PS51376">
    <property type="entry name" value="DBB"/>
    <property type="match status" value="1"/>
</dbReference>
<dbReference type="InterPro" id="IPR052446">
    <property type="entry name" value="B-cell_PI3K-Signaling_Adptrs"/>
</dbReference>
<dbReference type="InterPro" id="IPR017893">
    <property type="entry name" value="DBB_domain"/>
</dbReference>
<feature type="compositionally biased region" description="Pro residues" evidence="2">
    <location>
        <begin position="882"/>
        <end position="891"/>
    </location>
</feature>
<keyword evidence="5" id="KW-1185">Reference proteome</keyword>
<dbReference type="InterPro" id="IPR035897">
    <property type="entry name" value="Toll_tir_struct_dom_sf"/>
</dbReference>